<evidence type="ECO:0000313" key="3">
    <source>
        <dbReference type="EMBL" id="ADJ64677.1"/>
    </source>
</evidence>
<evidence type="ECO:0000256" key="1">
    <source>
        <dbReference type="SAM" id="Phobius"/>
    </source>
</evidence>
<evidence type="ECO:0000259" key="2">
    <source>
        <dbReference type="Pfam" id="PF00487"/>
    </source>
</evidence>
<keyword evidence="1" id="KW-0472">Membrane</keyword>
<accession>D8J1A8</accession>
<keyword evidence="3" id="KW-0560">Oxidoreductase</keyword>
<dbReference type="Pfam" id="PF00487">
    <property type="entry name" value="FA_desaturase"/>
    <property type="match status" value="1"/>
</dbReference>
<feature type="transmembrane region" description="Helical" evidence="1">
    <location>
        <begin position="239"/>
        <end position="265"/>
    </location>
</feature>
<dbReference type="PANTHER" id="PTHR32100">
    <property type="entry name" value="OMEGA-6 FATTY ACID DESATURASE, CHLOROPLASTIC"/>
    <property type="match status" value="1"/>
</dbReference>
<dbReference type="GO" id="GO:0006629">
    <property type="term" value="P:lipid metabolic process"/>
    <property type="evidence" value="ECO:0007669"/>
    <property type="project" value="InterPro"/>
</dbReference>
<feature type="transmembrane region" description="Helical" evidence="1">
    <location>
        <begin position="54"/>
        <end position="74"/>
    </location>
</feature>
<dbReference type="KEGG" id="hse:Hsero_3195"/>
<dbReference type="InterPro" id="IPR005804">
    <property type="entry name" value="FA_desaturase_dom"/>
</dbReference>
<gene>
    <name evidence="3" type="ordered locus">Hsero_3195</name>
</gene>
<keyword evidence="4" id="KW-1185">Reference proteome</keyword>
<organism evidence="3 4">
    <name type="scientific">Herbaspirillum seropedicae (strain SmR1)</name>
    <dbReference type="NCBI Taxonomy" id="757424"/>
    <lineage>
        <taxon>Bacteria</taxon>
        <taxon>Pseudomonadati</taxon>
        <taxon>Pseudomonadota</taxon>
        <taxon>Betaproteobacteria</taxon>
        <taxon>Burkholderiales</taxon>
        <taxon>Oxalobacteraceae</taxon>
        <taxon>Herbaspirillum</taxon>
    </lineage>
</organism>
<feature type="transmembrane region" description="Helical" evidence="1">
    <location>
        <begin position="213"/>
        <end position="233"/>
    </location>
</feature>
<dbReference type="InterPro" id="IPR012171">
    <property type="entry name" value="Fatty_acid_desaturase"/>
</dbReference>
<proteinExistence type="predicted"/>
<name>D8J1A8_HERSS</name>
<feature type="transmembrane region" description="Helical" evidence="1">
    <location>
        <begin position="80"/>
        <end position="101"/>
    </location>
</feature>
<dbReference type="EC" id="1.14.99.-" evidence="3"/>
<sequence>MRHAPLSNVSLYVEVTTMSTTSQSHNLPVAPGAPMPHRKVIRSWVIPLSKRSTAIALLLSVIDFALFGASLAAIVWAPWLLAKIALGVVNGFIIGRLFILGHDACHQAFTPNRKLNTWLGRLLFMPSLTPYSLWAVGHNVVHHGYTNLKGFDFVWQPRSLEEFNALPRWRQRLERIYRSGFGPGLYYMIDMWWKRMYFPSKKQMPTRRAEFMWDGALVTAVAAVWVGGLAWAAQSTGQSFWTLLVTGFVIPLLFWKAMIGFVVYVHHTHTSVAWYDDKVTWAAAQPFVSTTVHLTFGRFWGALLHHIMEHTAHHVDMSVPLYRLKQAQKKLETMLPGRIVIQRFSWRWYFDTARRCKLYDFKRLCWTDYRGRPTSQPLPLPEMSKSMAEA</sequence>
<keyword evidence="1" id="KW-1133">Transmembrane helix</keyword>
<dbReference type="Proteomes" id="UP000000329">
    <property type="component" value="Chromosome"/>
</dbReference>
<dbReference type="CDD" id="cd03507">
    <property type="entry name" value="Delta12-FADS-like"/>
    <property type="match status" value="1"/>
</dbReference>
<dbReference type="EMBL" id="CP002039">
    <property type="protein sequence ID" value="ADJ64677.1"/>
    <property type="molecule type" value="Genomic_DNA"/>
</dbReference>
<evidence type="ECO:0000313" key="4">
    <source>
        <dbReference type="Proteomes" id="UP000000329"/>
    </source>
</evidence>
<reference evidence="3 4" key="1">
    <citation type="submission" date="2010-04" db="EMBL/GenBank/DDBJ databases">
        <title>The genome of Herbaspirillum seropedicae SmR1, an endophytic, nitrogen-fixing, plant-growth promoting beta-Proteobacteria.</title>
        <authorList>
            <person name="Pedrosa F.O."/>
            <person name="Monteiro R.A."/>
            <person name="Wassem R."/>
            <person name="Cruz L.M."/>
            <person name="Ayub R.A."/>
            <person name="Colauto N.B."/>
            <person name="Fernandez M.A."/>
            <person name="Fungaro M.H.P."/>
            <person name="Grisard E.C."/>
            <person name="Hungria M."/>
            <person name="Madeira H.M.F."/>
            <person name="Nodari R.O."/>
            <person name="Osaku C.A."/>
            <person name="Petzl-Erler M.L."/>
            <person name="Terenzi H."/>
            <person name="Vieira L.G.E."/>
            <person name="Almeida M.I.M."/>
            <person name="Alves L.R."/>
            <person name="Arantes O.M.N."/>
            <person name="Balsanelli E."/>
            <person name="Barcellos F.G."/>
            <person name="Baura V.A."/>
            <person name="Binde D.R."/>
            <person name="Campo R.J."/>
            <person name="Chubatsu L.S."/>
            <person name="Chueire L.M.O."/>
            <person name="Ciferri R.R."/>
            <person name="Correa L.C."/>
            <person name="da Conceicao Silva J.L."/>
            <person name="Dabul A.N.G."/>
            <person name="Dambros B.P."/>
            <person name="Faoro H."/>
            <person name="Favetti A."/>
            <person name="Friedermann G."/>
            <person name="Furlaneto M.C."/>
            <person name="Gasques L.S."/>
            <person name="Gimenes C.C.T."/>
            <person name="Gioppo N.M.R."/>
            <person name="Glienke-Blanco C."/>
            <person name="Godoy L.P."/>
            <person name="Guerra M.P."/>
            <person name="Karp S."/>
            <person name="Kava-Cordeiro V."/>
            <person name="Margarido V.P."/>
            <person name="Mathioni S.M."/>
            <person name="Menck-Soares M.A."/>
            <person name="Murace N.K."/>
            <person name="Nicolas M.F."/>
            <person name="Oliveira C.E.C."/>
            <person name="Pagnan N.A.B."/>
            <person name="Pamphile J.A."/>
            <person name="Patussi E.V."/>
            <person name="Pereira L.F.P."/>
            <person name="Pereira-Ferrari L."/>
            <person name="Pinto F.G.S."/>
            <person name="Precoma C."/>
            <person name="Prioli A.J."/>
            <person name="Prioli S.M.A.P."/>
            <person name="Raittz R.T."/>
            <person name="Ramos H.J.O."/>
            <person name="Ribeiro E.M.S.F."/>
            <person name="Rigo L.U."/>
            <person name="Rocha C.L.M.S.C."/>
            <person name="Rocha S.N."/>
            <person name="Santos K."/>
            <person name="Satori D."/>
            <person name="Silva A.G."/>
            <person name="Simao R.C.G."/>
            <person name="Soares M.A.M."/>
            <person name="Souza E.M."/>
            <person name="Steffens M.B.R."/>
            <person name="Steindel M."/>
            <person name="Tadra-Sfeir M.Z."/>
            <person name="Takahashi E.K."/>
            <person name="Torres R.A."/>
            <person name="Valle J.S."/>
            <person name="Vernal J.I."/>
            <person name="Vilas-Boas L.A."/>
            <person name="Watanabe M.A.E."/>
            <person name="Weiss V.A."/>
            <person name="Yates M.A."/>
            <person name="Souza E.M."/>
        </authorList>
    </citation>
    <scope>NUCLEOTIDE SEQUENCE [LARGE SCALE GENOMIC DNA]</scope>
    <source>
        <strain evidence="3 4">SmR1</strain>
    </source>
</reference>
<dbReference type="eggNOG" id="COG3239">
    <property type="taxonomic scope" value="Bacteria"/>
</dbReference>
<dbReference type="STRING" id="757424.Hsero_3195"/>
<protein>
    <submittedName>
        <fullName evidence="3">Fatty acid desaturase protein</fullName>
        <ecNumber evidence="3">1.14.99.-</ecNumber>
    </submittedName>
</protein>
<keyword evidence="1" id="KW-0812">Transmembrane</keyword>
<dbReference type="HOGENOM" id="CLU_033094_3_1_4"/>
<dbReference type="AlphaFoldDB" id="D8J1A8"/>
<dbReference type="GO" id="GO:0016491">
    <property type="term" value="F:oxidoreductase activity"/>
    <property type="evidence" value="ECO:0007669"/>
    <property type="project" value="UniProtKB-KW"/>
</dbReference>
<feature type="domain" description="Fatty acid desaturase" evidence="2">
    <location>
        <begin position="75"/>
        <end position="338"/>
    </location>
</feature>